<comment type="caution">
    <text evidence="2">The sequence shown here is derived from an EMBL/GenBank/DDBJ whole genome shotgun (WGS) entry which is preliminary data.</text>
</comment>
<evidence type="ECO:0000313" key="3">
    <source>
        <dbReference type="Proteomes" id="UP000664940"/>
    </source>
</evidence>
<feature type="region of interest" description="Disordered" evidence="1">
    <location>
        <begin position="113"/>
        <end position="152"/>
    </location>
</feature>
<evidence type="ECO:0000313" key="2">
    <source>
        <dbReference type="EMBL" id="KAF6119518.1"/>
    </source>
</evidence>
<protein>
    <submittedName>
        <fullName evidence="2">Uncharacterized protein</fullName>
    </submittedName>
</protein>
<dbReference type="EMBL" id="JABVXQ010000003">
    <property type="protein sequence ID" value="KAF6119518.1"/>
    <property type="molecule type" value="Genomic_DNA"/>
</dbReference>
<dbReference type="AlphaFoldDB" id="A0A834AYH3"/>
<sequence>MKYAHEKMLNTIIREIQMKTAISYHCPPTGLAKIKEIGNNKCWQGCGANRTTLLLVAIKKSMVALRKSGSFFKRLNIFLYDYCYDSAIQFLGVHPREVKMYLHKEPEQEPSQQFCFSQTKTGQSPSVHYGRTNKQTAVYSQQRGQVHGSGKG</sequence>
<accession>A0A834AYH3</accession>
<evidence type="ECO:0000256" key="1">
    <source>
        <dbReference type="SAM" id="MobiDB-lite"/>
    </source>
</evidence>
<gene>
    <name evidence="2" type="ORF">HJG60_010015</name>
</gene>
<name>A0A834AYH3_9CHIR</name>
<dbReference type="Proteomes" id="UP000664940">
    <property type="component" value="Unassembled WGS sequence"/>
</dbReference>
<proteinExistence type="predicted"/>
<feature type="compositionally biased region" description="Polar residues" evidence="1">
    <location>
        <begin position="113"/>
        <end position="144"/>
    </location>
</feature>
<reference evidence="2 3" key="1">
    <citation type="journal article" date="2020" name="Nature">
        <title>Six reference-quality genomes reveal evolution of bat adaptations.</title>
        <authorList>
            <person name="Jebb D."/>
            <person name="Huang Z."/>
            <person name="Pippel M."/>
            <person name="Hughes G.M."/>
            <person name="Lavrichenko K."/>
            <person name="Devanna P."/>
            <person name="Winkler S."/>
            <person name="Jermiin L.S."/>
            <person name="Skirmuntt E.C."/>
            <person name="Katzourakis A."/>
            <person name="Burkitt-Gray L."/>
            <person name="Ray D.A."/>
            <person name="Sullivan K.A.M."/>
            <person name="Roscito J.G."/>
            <person name="Kirilenko B.M."/>
            <person name="Davalos L.M."/>
            <person name="Corthals A.P."/>
            <person name="Power M.L."/>
            <person name="Jones G."/>
            <person name="Ransome R.D."/>
            <person name="Dechmann D.K.N."/>
            <person name="Locatelli A.G."/>
            <person name="Puechmaille S.J."/>
            <person name="Fedrigo O."/>
            <person name="Jarvis E.D."/>
            <person name="Hiller M."/>
            <person name="Vernes S.C."/>
            <person name="Myers E.W."/>
            <person name="Teeling E.C."/>
        </authorList>
    </citation>
    <scope>NUCLEOTIDE SEQUENCE [LARGE SCALE GENOMIC DNA]</scope>
    <source>
        <strain evidence="2">Bat1K_MPI-CBG_1</strain>
    </source>
</reference>
<organism evidence="2 3">
    <name type="scientific">Phyllostomus discolor</name>
    <name type="common">pale spear-nosed bat</name>
    <dbReference type="NCBI Taxonomy" id="89673"/>
    <lineage>
        <taxon>Eukaryota</taxon>
        <taxon>Metazoa</taxon>
        <taxon>Chordata</taxon>
        <taxon>Craniata</taxon>
        <taxon>Vertebrata</taxon>
        <taxon>Euteleostomi</taxon>
        <taxon>Mammalia</taxon>
        <taxon>Eutheria</taxon>
        <taxon>Laurasiatheria</taxon>
        <taxon>Chiroptera</taxon>
        <taxon>Yangochiroptera</taxon>
        <taxon>Phyllostomidae</taxon>
        <taxon>Phyllostominae</taxon>
        <taxon>Phyllostomus</taxon>
    </lineage>
</organism>